<dbReference type="CDD" id="cd04870">
    <property type="entry name" value="ACT_PSP_1"/>
    <property type="match status" value="1"/>
</dbReference>
<proteinExistence type="inferred from homology"/>
<dbReference type="CDD" id="cd07500">
    <property type="entry name" value="HAD_PSP"/>
    <property type="match status" value="1"/>
</dbReference>
<protein>
    <recommendedName>
        <fullName evidence="5">Phosphoserine phosphatase</fullName>
        <ecNumber evidence="4">3.1.3.3</ecNumber>
    </recommendedName>
    <alternativeName>
        <fullName evidence="11">O-phosphoserine phosphohydrolase</fullName>
    </alternativeName>
</protein>
<dbReference type="Gene3D" id="3.30.70.260">
    <property type="match status" value="2"/>
</dbReference>
<evidence type="ECO:0000313" key="16">
    <source>
        <dbReference type="Proteomes" id="UP001621714"/>
    </source>
</evidence>
<dbReference type="NCBIfam" id="TIGR00338">
    <property type="entry name" value="serB"/>
    <property type="match status" value="1"/>
</dbReference>
<dbReference type="EC" id="3.1.3.3" evidence="4"/>
<evidence type="ECO:0000256" key="13">
    <source>
        <dbReference type="ARBA" id="ARBA00048523"/>
    </source>
</evidence>
<keyword evidence="6" id="KW-0028">Amino-acid biosynthesis</keyword>
<comment type="pathway">
    <text evidence="2">Amino-acid biosynthesis; L-serine biosynthesis; L-serine from 3-phospho-D-glycerate: step 3/3.</text>
</comment>
<dbReference type="PANTHER" id="PTHR43344:SF2">
    <property type="entry name" value="PHOSPHOSERINE PHOSPHATASE"/>
    <property type="match status" value="1"/>
</dbReference>
<comment type="catalytic activity">
    <reaction evidence="13">
        <text>O-phospho-D-serine + H2O = D-serine + phosphate</text>
        <dbReference type="Rhea" id="RHEA:24873"/>
        <dbReference type="ChEBI" id="CHEBI:15377"/>
        <dbReference type="ChEBI" id="CHEBI:35247"/>
        <dbReference type="ChEBI" id="CHEBI:43474"/>
        <dbReference type="ChEBI" id="CHEBI:58680"/>
        <dbReference type="EC" id="3.1.3.3"/>
    </reaction>
</comment>
<evidence type="ECO:0000256" key="2">
    <source>
        <dbReference type="ARBA" id="ARBA00005135"/>
    </source>
</evidence>
<dbReference type="Pfam" id="PF12710">
    <property type="entry name" value="HAD"/>
    <property type="match status" value="1"/>
</dbReference>
<dbReference type="Gene3D" id="3.40.50.1000">
    <property type="entry name" value="HAD superfamily/HAD-like"/>
    <property type="match status" value="1"/>
</dbReference>
<dbReference type="Pfam" id="PF13740">
    <property type="entry name" value="ACT_6"/>
    <property type="match status" value="1"/>
</dbReference>
<dbReference type="SUPFAM" id="SSF55021">
    <property type="entry name" value="ACT-like"/>
    <property type="match status" value="1"/>
</dbReference>
<dbReference type="SFLD" id="SFLDG01137">
    <property type="entry name" value="C1.6.1:_Phosphoserine_Phosphat"/>
    <property type="match status" value="1"/>
</dbReference>
<dbReference type="SUPFAM" id="SSF56784">
    <property type="entry name" value="HAD-like"/>
    <property type="match status" value="1"/>
</dbReference>
<dbReference type="SFLD" id="SFLDF00029">
    <property type="entry name" value="phosphoserine_phosphatase"/>
    <property type="match status" value="1"/>
</dbReference>
<comment type="catalytic activity">
    <reaction evidence="12">
        <text>O-phospho-L-serine + H2O = L-serine + phosphate</text>
        <dbReference type="Rhea" id="RHEA:21208"/>
        <dbReference type="ChEBI" id="CHEBI:15377"/>
        <dbReference type="ChEBI" id="CHEBI:33384"/>
        <dbReference type="ChEBI" id="CHEBI:43474"/>
        <dbReference type="ChEBI" id="CHEBI:57524"/>
        <dbReference type="EC" id="3.1.3.3"/>
    </reaction>
</comment>
<evidence type="ECO:0000256" key="5">
    <source>
        <dbReference type="ARBA" id="ARBA00015196"/>
    </source>
</evidence>
<reference evidence="15 16" key="1">
    <citation type="submission" date="2024-02" db="EMBL/GenBank/DDBJ databases">
        <title>Marinospirillum sp. MEB 164 isolated from Lonar lake sediment.</title>
        <authorList>
            <person name="Joshi A."/>
            <person name="Thite S."/>
        </authorList>
    </citation>
    <scope>NUCLEOTIDE SEQUENCE [LARGE SCALE GENOMIC DNA]</scope>
    <source>
        <strain evidence="15 16">MEB164</strain>
    </source>
</reference>
<dbReference type="CDD" id="cd04871">
    <property type="entry name" value="ACT_PSP_2"/>
    <property type="match status" value="1"/>
</dbReference>
<evidence type="ECO:0000256" key="9">
    <source>
        <dbReference type="ARBA" id="ARBA00022842"/>
    </source>
</evidence>
<dbReference type="NCBIfam" id="TIGR01488">
    <property type="entry name" value="HAD-SF-IB"/>
    <property type="match status" value="1"/>
</dbReference>
<evidence type="ECO:0000256" key="7">
    <source>
        <dbReference type="ARBA" id="ARBA00022723"/>
    </source>
</evidence>
<gene>
    <name evidence="15" type="primary">serB</name>
    <name evidence="15" type="ORF">V6U78_08800</name>
</gene>
<keyword evidence="16" id="KW-1185">Reference proteome</keyword>
<evidence type="ECO:0000256" key="6">
    <source>
        <dbReference type="ARBA" id="ARBA00022605"/>
    </source>
</evidence>
<dbReference type="SFLD" id="SFLDS00003">
    <property type="entry name" value="Haloacid_Dehalogenase"/>
    <property type="match status" value="1"/>
</dbReference>
<name>A0ABW8PZS2_9GAMM</name>
<comment type="similarity">
    <text evidence="3">Belongs to the HAD-like hydrolase superfamily. SerB family.</text>
</comment>
<dbReference type="Pfam" id="PF21086">
    <property type="entry name" value="ACT_PSP_2"/>
    <property type="match status" value="1"/>
</dbReference>
<evidence type="ECO:0000256" key="10">
    <source>
        <dbReference type="ARBA" id="ARBA00023299"/>
    </source>
</evidence>
<keyword evidence="7" id="KW-0479">Metal-binding</keyword>
<keyword evidence="9" id="KW-0460">Magnesium</keyword>
<comment type="cofactor">
    <cofactor evidence="1">
        <name>Mg(2+)</name>
        <dbReference type="ChEBI" id="CHEBI:18420"/>
    </cofactor>
</comment>
<comment type="caution">
    <text evidence="15">The sequence shown here is derived from an EMBL/GenBank/DDBJ whole genome shotgun (WGS) entry which is preliminary data.</text>
</comment>
<evidence type="ECO:0000256" key="12">
    <source>
        <dbReference type="ARBA" id="ARBA00048138"/>
    </source>
</evidence>
<dbReference type="InterPro" id="IPR050582">
    <property type="entry name" value="HAD-like_SerB"/>
</dbReference>
<dbReference type="InterPro" id="IPR049148">
    <property type="entry name" value="PSP_ACT"/>
</dbReference>
<dbReference type="InterPro" id="IPR036412">
    <property type="entry name" value="HAD-like_sf"/>
</dbReference>
<dbReference type="RefSeq" id="WP_405339535.1">
    <property type="nucleotide sequence ID" value="NZ_JBANFI010000005.1"/>
</dbReference>
<dbReference type="InterPro" id="IPR004469">
    <property type="entry name" value="PSP"/>
</dbReference>
<dbReference type="PROSITE" id="PS51671">
    <property type="entry name" value="ACT"/>
    <property type="match status" value="1"/>
</dbReference>
<organism evidence="15 16">
    <name type="scientific">Marinospirillum alkalitolerans</name>
    <dbReference type="NCBI Taxonomy" id="3123374"/>
    <lineage>
        <taxon>Bacteria</taxon>
        <taxon>Pseudomonadati</taxon>
        <taxon>Pseudomonadota</taxon>
        <taxon>Gammaproteobacteria</taxon>
        <taxon>Oceanospirillales</taxon>
        <taxon>Oceanospirillaceae</taxon>
        <taxon>Marinospirillum</taxon>
    </lineage>
</organism>
<dbReference type="SFLD" id="SFLDG01136">
    <property type="entry name" value="C1.6:_Phosphoserine_Phosphatas"/>
    <property type="match status" value="1"/>
</dbReference>
<evidence type="ECO:0000313" key="15">
    <source>
        <dbReference type="EMBL" id="MFK7161133.1"/>
    </source>
</evidence>
<evidence type="ECO:0000256" key="8">
    <source>
        <dbReference type="ARBA" id="ARBA00022801"/>
    </source>
</evidence>
<dbReference type="InterPro" id="IPR002912">
    <property type="entry name" value="ACT_dom"/>
</dbReference>
<accession>A0ABW8PZS2</accession>
<dbReference type="PANTHER" id="PTHR43344">
    <property type="entry name" value="PHOSPHOSERINE PHOSPHATASE"/>
    <property type="match status" value="1"/>
</dbReference>
<dbReference type="InterPro" id="IPR045865">
    <property type="entry name" value="ACT-like_dom_sf"/>
</dbReference>
<dbReference type="Proteomes" id="UP001621714">
    <property type="component" value="Unassembled WGS sequence"/>
</dbReference>
<evidence type="ECO:0000256" key="11">
    <source>
        <dbReference type="ARBA" id="ARBA00031693"/>
    </source>
</evidence>
<dbReference type="InterPro" id="IPR023214">
    <property type="entry name" value="HAD_sf"/>
</dbReference>
<dbReference type="EMBL" id="JBANFI010000005">
    <property type="protein sequence ID" value="MFK7161133.1"/>
    <property type="molecule type" value="Genomic_DNA"/>
</dbReference>
<evidence type="ECO:0000256" key="4">
    <source>
        <dbReference type="ARBA" id="ARBA00012640"/>
    </source>
</evidence>
<evidence type="ECO:0000256" key="3">
    <source>
        <dbReference type="ARBA" id="ARBA00009184"/>
    </source>
</evidence>
<keyword evidence="8 15" id="KW-0378">Hydrolase</keyword>
<keyword evidence="10" id="KW-0718">Serine biosynthesis</keyword>
<sequence length="422" mass="46294">MKTQDRNIVLINVSGPDRPGITSAMTEILAAYGVNILDIGQAVIHDTLALGLLAQLSPQAQNSPVLQELLFKAHEWGMQIRFTPVTDASYEQWVGGQGKKRYIVTLLGPQITAHQIARVTQTVAANGLNIDRIHRLSGRVSLQQLGQPRRACVEFSVRGEVDDPAELRRHFLALSGELEIDIAVQEDNIYRRNRRLVVFDMDSTLIEAEVIDELAREAGVGEQVAEITERAMCGELDFNESFKARVALLKGLDAKVLEQIAQRLPITEGAEQLVRTLKRLGYRTAILSGGFTYFGEYLQAKLGIDEVHANDLEIENGRVTGRVTGRIVDGQRKAELLQEIAAQEGIDLDQSIAVGDGANDLPMLGLAGLGIAFRAKPLVRQTARHALSTLGLDAILYLIGFSDRDLAETAYQEAQLSQNATL</sequence>
<evidence type="ECO:0000256" key="1">
    <source>
        <dbReference type="ARBA" id="ARBA00001946"/>
    </source>
</evidence>
<feature type="domain" description="ACT" evidence="14">
    <location>
        <begin position="10"/>
        <end position="93"/>
    </location>
</feature>
<evidence type="ECO:0000259" key="14">
    <source>
        <dbReference type="PROSITE" id="PS51671"/>
    </source>
</evidence>
<dbReference type="GO" id="GO:0016787">
    <property type="term" value="F:hydrolase activity"/>
    <property type="evidence" value="ECO:0007669"/>
    <property type="project" value="UniProtKB-KW"/>
</dbReference>